<evidence type="ECO:0000256" key="2">
    <source>
        <dbReference type="ARBA" id="ARBA00007186"/>
    </source>
</evidence>
<feature type="region of interest" description="Disordered" evidence="7">
    <location>
        <begin position="714"/>
        <end position="735"/>
    </location>
</feature>
<evidence type="ECO:0000256" key="1">
    <source>
        <dbReference type="ARBA" id="ARBA00001462"/>
    </source>
</evidence>
<gene>
    <name evidence="9" type="ORF">C2E20_9244</name>
</gene>
<dbReference type="EC" id="3.2.1.55" evidence="3"/>
<evidence type="ECO:0000256" key="3">
    <source>
        <dbReference type="ARBA" id="ARBA00012670"/>
    </source>
</evidence>
<keyword evidence="5" id="KW-0378">Hydrolase</keyword>
<dbReference type="GO" id="GO:0046373">
    <property type="term" value="P:L-arabinose metabolic process"/>
    <property type="evidence" value="ECO:0007669"/>
    <property type="project" value="InterPro"/>
</dbReference>
<evidence type="ECO:0000256" key="7">
    <source>
        <dbReference type="SAM" id="MobiDB-lite"/>
    </source>
</evidence>
<dbReference type="OrthoDB" id="406864at2759"/>
<evidence type="ECO:0000256" key="6">
    <source>
        <dbReference type="ARBA" id="ARBA00023180"/>
    </source>
</evidence>
<dbReference type="GO" id="GO:0046556">
    <property type="term" value="F:alpha-L-arabinofuranosidase activity"/>
    <property type="evidence" value="ECO:0007669"/>
    <property type="project" value="UniProtKB-EC"/>
</dbReference>
<proteinExistence type="inferred from homology"/>
<comment type="similarity">
    <text evidence="2">Belongs to the glycosyl hydrolase 51 family.</text>
</comment>
<feature type="domain" description="Alpha-L-arabinofuranosidase C-terminal" evidence="8">
    <location>
        <begin position="618"/>
        <end position="750"/>
    </location>
</feature>
<dbReference type="InterPro" id="IPR017853">
    <property type="entry name" value="GH"/>
</dbReference>
<dbReference type="STRING" id="554055.A0A2P6UZ45"/>
<dbReference type="AlphaFoldDB" id="A0A2P6UZ45"/>
<dbReference type="EMBL" id="LHPF02000131">
    <property type="protein sequence ID" value="PSC67074.1"/>
    <property type="molecule type" value="Genomic_DNA"/>
</dbReference>
<dbReference type="Pfam" id="PF22848">
    <property type="entry name" value="ASD1_dom"/>
    <property type="match status" value="1"/>
</dbReference>
<evidence type="ECO:0000313" key="10">
    <source>
        <dbReference type="Proteomes" id="UP000239649"/>
    </source>
</evidence>
<dbReference type="Proteomes" id="UP000239649">
    <property type="component" value="Unassembled WGS sequence"/>
</dbReference>
<dbReference type="SMART" id="SM00813">
    <property type="entry name" value="Alpha-L-AF_C"/>
    <property type="match status" value="1"/>
</dbReference>
<dbReference type="InterPro" id="IPR055235">
    <property type="entry name" value="ASD1_cat"/>
</dbReference>
<evidence type="ECO:0000259" key="8">
    <source>
        <dbReference type="SMART" id="SM00813"/>
    </source>
</evidence>
<dbReference type="PANTHER" id="PTHR31776">
    <property type="entry name" value="ALPHA-L-ARABINOFURANOSIDASE 1"/>
    <property type="match status" value="1"/>
</dbReference>
<comment type="catalytic activity">
    <reaction evidence="1">
        <text>Hydrolysis of terminal non-reducing alpha-L-arabinofuranoside residues in alpha-L-arabinosides.</text>
        <dbReference type="EC" id="3.2.1.55"/>
    </reaction>
</comment>
<name>A0A2P6UZ45_9CHLO</name>
<sequence length="783" mass="84606">MPCPPSRTSTVTNTTGLFDPAKASTVAVGRSNGGKTTVTNTTGLFDPAKASTVAVGRSNGGKTTVTNKTGLFDPAKAAATAPGAVNFGQVADPRHCHRVLIVDKHGTVVHFVDFISATAYQSTSSAAKQIGHAGEGGLYAELVQDRSFDALAAATGFHASPDPRLPLDLPMLAATHRAPDVPVPPPTWDSGASFSSKGDYLKAQQDRLGAGHDPRNDIIVAWQALPGTTATLTKDQPLNDRNPVAMELRSGTGSRSGIVNFGYWGVYVQEKESYTISIYARAHEASLHGRADFDRFTVSLVSEDLDEVYASTSFDKLIGDWHEFSGDLAPNKTDTNARLAVTFEGSGSLVIDMVSLFPTENVEKGKGLMNPWPFRQDLLDALKALKPAFLRFPGGCYIEGDWMRNAFMWKDSVGPNEARPGHMNGVWGYWSTDGLGLFEYMLMVEELKTEPVWVINNGVAHGDSIAPPNVWPLVQDALDSLEFIMGPPDSKWGKLRADMGREEPWELTYMAIGNEASPALLAAALSLPALLGARRARRVVLPLPDCGKPYYLENYLIFFGALRAAYPHLRLISNCHMGGNAPTDTWDWHIYTNPQDMFNKRHEFDNSRPEKDAYIFASEYAVTDGGGWGNVIGAVSEAAFMTGLERNGEVVTLAAYVHEDKVAASATCQSPACDRIALKIVNFSSMRQVVKVALHGKAADTVAEEGQIETLHSDEPEAENSFDEPNKVAPSSSTVNGLSSKFTLKLEAWSVNILQVRLGDEPSLARSGAASARREGSVRLAVS</sequence>
<evidence type="ECO:0000313" key="9">
    <source>
        <dbReference type="EMBL" id="PSC67074.1"/>
    </source>
</evidence>
<organism evidence="9 10">
    <name type="scientific">Micractinium conductrix</name>
    <dbReference type="NCBI Taxonomy" id="554055"/>
    <lineage>
        <taxon>Eukaryota</taxon>
        <taxon>Viridiplantae</taxon>
        <taxon>Chlorophyta</taxon>
        <taxon>core chlorophytes</taxon>
        <taxon>Trebouxiophyceae</taxon>
        <taxon>Chlorellales</taxon>
        <taxon>Chlorellaceae</taxon>
        <taxon>Chlorella clade</taxon>
        <taxon>Micractinium</taxon>
    </lineage>
</organism>
<protein>
    <recommendedName>
        <fullName evidence="3">non-reducing end alpha-L-arabinofuranosidase</fullName>
        <ecNumber evidence="3">3.2.1.55</ecNumber>
    </recommendedName>
</protein>
<evidence type="ECO:0000256" key="4">
    <source>
        <dbReference type="ARBA" id="ARBA00022729"/>
    </source>
</evidence>
<feature type="region of interest" description="Disordered" evidence="7">
    <location>
        <begin position="764"/>
        <end position="783"/>
    </location>
</feature>
<dbReference type="PANTHER" id="PTHR31776:SF0">
    <property type="entry name" value="ALPHA-L-ARABINOFURANOSIDASE 1"/>
    <property type="match status" value="1"/>
</dbReference>
<comment type="caution">
    <text evidence="9">The sequence shown here is derived from an EMBL/GenBank/DDBJ whole genome shotgun (WGS) entry which is preliminary data.</text>
</comment>
<dbReference type="SUPFAM" id="SSF51445">
    <property type="entry name" value="(Trans)glycosidases"/>
    <property type="match status" value="1"/>
</dbReference>
<keyword evidence="4" id="KW-0732">Signal</keyword>
<accession>A0A2P6UZ45</accession>
<keyword evidence="10" id="KW-1185">Reference proteome</keyword>
<keyword evidence="6" id="KW-0325">Glycoprotein</keyword>
<dbReference type="InterPro" id="IPR051563">
    <property type="entry name" value="Glycosyl_Hydrolase_51"/>
</dbReference>
<dbReference type="Gene3D" id="2.60.120.260">
    <property type="entry name" value="Galactose-binding domain-like"/>
    <property type="match status" value="1"/>
</dbReference>
<dbReference type="Gene3D" id="3.20.20.80">
    <property type="entry name" value="Glycosidases"/>
    <property type="match status" value="1"/>
</dbReference>
<evidence type="ECO:0000256" key="5">
    <source>
        <dbReference type="ARBA" id="ARBA00022801"/>
    </source>
</evidence>
<dbReference type="InterPro" id="IPR010720">
    <property type="entry name" value="Alpha-L-AF_C"/>
</dbReference>
<reference evidence="9 10" key="1">
    <citation type="journal article" date="2018" name="Plant J.">
        <title>Genome sequences of Chlorella sorokiniana UTEX 1602 and Micractinium conductrix SAG 241.80: implications to maltose excretion by a green alga.</title>
        <authorList>
            <person name="Arriola M.B."/>
            <person name="Velmurugan N."/>
            <person name="Zhang Y."/>
            <person name="Plunkett M.H."/>
            <person name="Hondzo H."/>
            <person name="Barney B.M."/>
        </authorList>
    </citation>
    <scope>NUCLEOTIDE SEQUENCE [LARGE SCALE GENOMIC DNA]</scope>
    <source>
        <strain evidence="9 10">SAG 241.80</strain>
    </source>
</reference>